<sequence length="60" mass="6409">MKAPTSPNIALNGRTGTSQALGTEGRFRGAESPDTFNRLSGRATRTFVLKSLNVVNTETL</sequence>
<comment type="caution">
    <text evidence="2">The sequence shown here is derived from an EMBL/GenBank/DDBJ whole genome shotgun (WGS) entry which is preliminary data.</text>
</comment>
<feature type="compositionally biased region" description="Polar residues" evidence="1">
    <location>
        <begin position="1"/>
        <end position="21"/>
    </location>
</feature>
<keyword evidence="3" id="KW-1185">Reference proteome</keyword>
<feature type="region of interest" description="Disordered" evidence="1">
    <location>
        <begin position="1"/>
        <end position="38"/>
    </location>
</feature>
<evidence type="ECO:0000313" key="2">
    <source>
        <dbReference type="EMBL" id="MDQ0496067.1"/>
    </source>
</evidence>
<organism evidence="2 3">
    <name type="scientific">Paenibacillus brasilensis</name>
    <dbReference type="NCBI Taxonomy" id="128574"/>
    <lineage>
        <taxon>Bacteria</taxon>
        <taxon>Bacillati</taxon>
        <taxon>Bacillota</taxon>
        <taxon>Bacilli</taxon>
        <taxon>Bacillales</taxon>
        <taxon>Paenibacillaceae</taxon>
        <taxon>Paenibacillus</taxon>
    </lineage>
</organism>
<protein>
    <submittedName>
        <fullName evidence="2">Uncharacterized protein</fullName>
    </submittedName>
</protein>
<dbReference type="EMBL" id="JAUSWA010000030">
    <property type="protein sequence ID" value="MDQ0496067.1"/>
    <property type="molecule type" value="Genomic_DNA"/>
</dbReference>
<gene>
    <name evidence="2" type="ORF">QOZ95_004253</name>
</gene>
<reference evidence="2 3" key="1">
    <citation type="submission" date="2023-07" db="EMBL/GenBank/DDBJ databases">
        <title>Genomic Encyclopedia of Type Strains, Phase IV (KMG-IV): sequencing the most valuable type-strain genomes for metagenomic binning, comparative biology and taxonomic classification.</title>
        <authorList>
            <person name="Goeker M."/>
        </authorList>
    </citation>
    <scope>NUCLEOTIDE SEQUENCE [LARGE SCALE GENOMIC DNA]</scope>
    <source>
        <strain evidence="2 3">DSM 14914</strain>
    </source>
</reference>
<proteinExistence type="predicted"/>
<dbReference type="Proteomes" id="UP001242811">
    <property type="component" value="Unassembled WGS sequence"/>
</dbReference>
<name>A0ABU0L451_9BACL</name>
<evidence type="ECO:0000313" key="3">
    <source>
        <dbReference type="Proteomes" id="UP001242811"/>
    </source>
</evidence>
<evidence type="ECO:0000256" key="1">
    <source>
        <dbReference type="SAM" id="MobiDB-lite"/>
    </source>
</evidence>
<accession>A0ABU0L451</accession>